<dbReference type="AlphaFoldDB" id="A0A0F9U0F4"/>
<reference evidence="1" key="1">
    <citation type="journal article" date="2015" name="Nature">
        <title>Complex archaea that bridge the gap between prokaryotes and eukaryotes.</title>
        <authorList>
            <person name="Spang A."/>
            <person name="Saw J.H."/>
            <person name="Jorgensen S.L."/>
            <person name="Zaremba-Niedzwiedzka K."/>
            <person name="Martijn J."/>
            <person name="Lind A.E."/>
            <person name="van Eijk R."/>
            <person name="Schleper C."/>
            <person name="Guy L."/>
            <person name="Ettema T.J."/>
        </authorList>
    </citation>
    <scope>NUCLEOTIDE SEQUENCE</scope>
</reference>
<organism evidence="1">
    <name type="scientific">marine sediment metagenome</name>
    <dbReference type="NCBI Taxonomy" id="412755"/>
    <lineage>
        <taxon>unclassified sequences</taxon>
        <taxon>metagenomes</taxon>
        <taxon>ecological metagenomes</taxon>
    </lineage>
</organism>
<name>A0A0F9U0F4_9ZZZZ</name>
<protein>
    <submittedName>
        <fullName evidence="1">Uncharacterized protein</fullName>
    </submittedName>
</protein>
<dbReference type="EMBL" id="LAZR01000911">
    <property type="protein sequence ID" value="KKN54806.1"/>
    <property type="molecule type" value="Genomic_DNA"/>
</dbReference>
<gene>
    <name evidence="1" type="ORF">LCGC14_0588600</name>
</gene>
<proteinExistence type="predicted"/>
<evidence type="ECO:0000313" key="1">
    <source>
        <dbReference type="EMBL" id="KKN54806.1"/>
    </source>
</evidence>
<sequence>MAQAIDALDNLVREELPSMITDAQPVIAPIFSKIKRTAFGVKKQEGVGRGYKVTHLYETGVAGLMESGDPLGPDMTTIQGTQANILAQGTAQSLLNIFPAAEESPHTGDIKRELVLHKIVGNFSIPAEWKQADMLNATQIKKVGRDMKAVAKLKAIYEASSFFSHSVTNDASFQNQVVGRISAIGEHNSWTDYIDITIDETYGRISNVRIGMRLDIVADSAGVFQSGVAVNGTDVRNYTDTTQVYVQLIVVDVDFLGKSFTLRPINSTTGALPNYGSGSSGDVFQSGQEGAADDWLVFAKTSRYIAGTRPQFSWGINDWIKATGVIMGGATGAAALDVDVYSQFKSAVIAVNGPLTDDVINGYIGGYLDAYPGESLDTLITTMGVQLKWLQQPGLYNNRQNYERTGKSVDFKGGWSSVSYEFGGRIYDWIVSPMCLSNTLYGCKFAGDNIKRYGPPRIGGMDADMGPEIEFLATLGGHSGVFKIAHASNGRSQDLLEAPFWYYNLIAPVDPRGLKLTGLTEATMLG</sequence>
<accession>A0A0F9U0F4</accession>
<comment type="caution">
    <text evidence="1">The sequence shown here is derived from an EMBL/GenBank/DDBJ whole genome shotgun (WGS) entry which is preliminary data.</text>
</comment>